<organism evidence="1">
    <name type="scientific">termite gut metagenome</name>
    <dbReference type="NCBI Taxonomy" id="433724"/>
    <lineage>
        <taxon>unclassified sequences</taxon>
        <taxon>metagenomes</taxon>
        <taxon>organismal metagenomes</taxon>
    </lineage>
</organism>
<proteinExistence type="predicted"/>
<gene>
    <name evidence="1" type="ORF">EZS27_023957</name>
</gene>
<dbReference type="Gene3D" id="1.10.340.30">
    <property type="entry name" value="Hypothetical protein, domain 2"/>
    <property type="match status" value="1"/>
</dbReference>
<dbReference type="EMBL" id="SNRY01002063">
    <property type="protein sequence ID" value="KAA6327008.1"/>
    <property type="molecule type" value="Genomic_DNA"/>
</dbReference>
<dbReference type="EC" id="3.2.2.20" evidence="1"/>
<dbReference type="InterPro" id="IPR011257">
    <property type="entry name" value="DNA_glycosylase"/>
</dbReference>
<keyword evidence="1" id="KW-0326">Glycosidase</keyword>
<dbReference type="InterPro" id="IPR005019">
    <property type="entry name" value="Adenine_glyco"/>
</dbReference>
<dbReference type="AlphaFoldDB" id="A0A5J4R0E7"/>
<dbReference type="GO" id="GO:0006284">
    <property type="term" value="P:base-excision repair"/>
    <property type="evidence" value="ECO:0007669"/>
    <property type="project" value="InterPro"/>
</dbReference>
<name>A0A5J4R0E7_9ZZZZ</name>
<dbReference type="SUPFAM" id="SSF48150">
    <property type="entry name" value="DNA-glycosylase"/>
    <property type="match status" value="1"/>
</dbReference>
<reference evidence="1" key="1">
    <citation type="submission" date="2019-03" db="EMBL/GenBank/DDBJ databases">
        <title>Single cell metagenomics reveals metabolic interactions within the superorganism composed of flagellate Streblomastix strix and complex community of Bacteroidetes bacteria on its surface.</title>
        <authorList>
            <person name="Treitli S.C."/>
            <person name="Kolisko M."/>
            <person name="Husnik F."/>
            <person name="Keeling P."/>
            <person name="Hampl V."/>
        </authorList>
    </citation>
    <scope>NUCLEOTIDE SEQUENCE</scope>
    <source>
        <strain evidence="1">STM</strain>
    </source>
</reference>
<dbReference type="PANTHER" id="PTHR30037">
    <property type="entry name" value="DNA-3-METHYLADENINE GLYCOSYLASE 1"/>
    <property type="match status" value="1"/>
</dbReference>
<keyword evidence="1" id="KW-0378">Hydrolase</keyword>
<evidence type="ECO:0000313" key="1">
    <source>
        <dbReference type="EMBL" id="KAA6327008.1"/>
    </source>
</evidence>
<dbReference type="InterPro" id="IPR052891">
    <property type="entry name" value="DNA-3mA_glycosylase"/>
</dbReference>
<dbReference type="GO" id="GO:0008725">
    <property type="term" value="F:DNA-3-methyladenine glycosylase activity"/>
    <property type="evidence" value="ECO:0007669"/>
    <property type="project" value="UniProtKB-EC"/>
</dbReference>
<sequence length="109" mass="12793">MNVEESIQRCGWCGTDPLYVRYHDEEWGREVTGDGKMFEFLVLESAQSGLSWITILKRRENYRKAFAGFDAQKVAWFTAKDVERLMRDTGIIRNRNKIESTLSNARHFL</sequence>
<dbReference type="PANTHER" id="PTHR30037:SF4">
    <property type="entry name" value="DNA-3-METHYLADENINE GLYCOSYLASE I"/>
    <property type="match status" value="1"/>
</dbReference>
<protein>
    <submittedName>
        <fullName evidence="1">DNA-3-methyladenine glycosylase 1</fullName>
        <ecNumber evidence="1">3.2.2.20</ecNumber>
    </submittedName>
</protein>
<accession>A0A5J4R0E7</accession>
<comment type="caution">
    <text evidence="1">The sequence shown here is derived from an EMBL/GenBank/DDBJ whole genome shotgun (WGS) entry which is preliminary data.</text>
</comment>
<dbReference type="Pfam" id="PF03352">
    <property type="entry name" value="Adenine_glyco"/>
    <property type="match status" value="1"/>
</dbReference>